<name>A0ABU0TGD5_9FLAO</name>
<gene>
    <name evidence="1" type="ORF">QE404_001264</name>
</gene>
<reference evidence="1 2" key="1">
    <citation type="submission" date="2023-07" db="EMBL/GenBank/DDBJ databases">
        <title>Functional and genomic diversity of the sorghum phyllosphere microbiome.</title>
        <authorList>
            <person name="Shade A."/>
        </authorList>
    </citation>
    <scope>NUCLEOTIDE SEQUENCE [LARGE SCALE GENOMIC DNA]</scope>
    <source>
        <strain evidence="1 2">SORGH_AS_1064</strain>
    </source>
</reference>
<evidence type="ECO:0000313" key="1">
    <source>
        <dbReference type="EMBL" id="MDQ1096117.1"/>
    </source>
</evidence>
<dbReference type="Proteomes" id="UP001225072">
    <property type="component" value="Unassembled WGS sequence"/>
</dbReference>
<accession>A0ABU0TGD5</accession>
<dbReference type="EMBL" id="JAUTAL010000001">
    <property type="protein sequence ID" value="MDQ1096117.1"/>
    <property type="molecule type" value="Genomic_DNA"/>
</dbReference>
<keyword evidence="2" id="KW-1185">Reference proteome</keyword>
<proteinExistence type="predicted"/>
<sequence>MEIKNNFLHLLCNTTEVEIYFAFFIPEIAIKFIKI</sequence>
<comment type="caution">
    <text evidence="1">The sequence shown here is derived from an EMBL/GenBank/DDBJ whole genome shotgun (WGS) entry which is preliminary data.</text>
</comment>
<evidence type="ECO:0000313" key="2">
    <source>
        <dbReference type="Proteomes" id="UP001225072"/>
    </source>
</evidence>
<protein>
    <submittedName>
        <fullName evidence="1">Uncharacterized protein</fullName>
    </submittedName>
</protein>
<organism evidence="1 2">
    <name type="scientific">Chryseobacterium camelliae</name>
    <dbReference type="NCBI Taxonomy" id="1265445"/>
    <lineage>
        <taxon>Bacteria</taxon>
        <taxon>Pseudomonadati</taxon>
        <taxon>Bacteroidota</taxon>
        <taxon>Flavobacteriia</taxon>
        <taxon>Flavobacteriales</taxon>
        <taxon>Weeksellaceae</taxon>
        <taxon>Chryseobacterium group</taxon>
        <taxon>Chryseobacterium</taxon>
    </lineage>
</organism>